<proteinExistence type="predicted"/>
<accession>A0ABZ0WJW8</accession>
<dbReference type="RefSeq" id="WP_157977841.1">
    <property type="nucleotide sequence ID" value="NZ_CP139965.1"/>
</dbReference>
<evidence type="ECO:0000313" key="4">
    <source>
        <dbReference type="Proteomes" id="UP001325479"/>
    </source>
</evidence>
<evidence type="ECO:0000256" key="1">
    <source>
        <dbReference type="SAM" id="MobiDB-lite"/>
    </source>
</evidence>
<dbReference type="InterPro" id="IPR025522">
    <property type="entry name" value="DUF4410"/>
</dbReference>
<sequence>MSFSSGWAVRRARRWASTTLLAACLAFGGCASGISGVQAYAAPAPVRPDVIYVYPFDDATATVRFDDSVSRQLKASLSGTSAVQQQYDEALAVRGQVASELVKQLRAKGLDAVLAPVPPSAPQSVSPGKSVLVIEGRLDSLDAGRRSRRMLIGFGAGKSEVAASVQLLYQPQGGVLSPLQRFDATADSGKAPGMVAMGGVGAAAGSLATSVATSGGLHAVSEAKHDTFEAEAKRLADSIAKQVMAAMGAPAATKANDAPTTQGARLQPVAQAD</sequence>
<protein>
    <submittedName>
        <fullName evidence="3">DUF4410 domain-containing protein</fullName>
    </submittedName>
</protein>
<dbReference type="Proteomes" id="UP001325479">
    <property type="component" value="Chromosome"/>
</dbReference>
<keyword evidence="4" id="KW-1185">Reference proteome</keyword>
<gene>
    <name evidence="3" type="ORF">U0042_26970</name>
</gene>
<dbReference type="Pfam" id="PF14366">
    <property type="entry name" value="DUF4410"/>
    <property type="match status" value="1"/>
</dbReference>
<feature type="region of interest" description="Disordered" evidence="1">
    <location>
        <begin position="249"/>
        <end position="273"/>
    </location>
</feature>
<keyword evidence="2" id="KW-0732">Signal</keyword>
<organism evidence="3 4">
    <name type="scientific">Paraburkholderia kururiensis</name>
    <dbReference type="NCBI Taxonomy" id="984307"/>
    <lineage>
        <taxon>Bacteria</taxon>
        <taxon>Pseudomonadati</taxon>
        <taxon>Pseudomonadota</taxon>
        <taxon>Betaproteobacteria</taxon>
        <taxon>Burkholderiales</taxon>
        <taxon>Burkholderiaceae</taxon>
        <taxon>Paraburkholderia</taxon>
    </lineage>
</organism>
<evidence type="ECO:0000313" key="3">
    <source>
        <dbReference type="EMBL" id="WQD77645.1"/>
    </source>
</evidence>
<evidence type="ECO:0000256" key="2">
    <source>
        <dbReference type="SAM" id="SignalP"/>
    </source>
</evidence>
<dbReference type="EMBL" id="CP139965">
    <property type="protein sequence ID" value="WQD77645.1"/>
    <property type="molecule type" value="Genomic_DNA"/>
</dbReference>
<name>A0ABZ0WJW8_9BURK</name>
<feature type="chain" id="PRO_5047471273" evidence="2">
    <location>
        <begin position="23"/>
        <end position="273"/>
    </location>
</feature>
<feature type="signal peptide" evidence="2">
    <location>
        <begin position="1"/>
        <end position="22"/>
    </location>
</feature>
<reference evidence="3 4" key="1">
    <citation type="submission" date="2023-12" db="EMBL/GenBank/DDBJ databases">
        <title>Genome sequencing and assembly of bacterial species from a model synthetic community.</title>
        <authorList>
            <person name="Hogle S.L."/>
        </authorList>
    </citation>
    <scope>NUCLEOTIDE SEQUENCE [LARGE SCALE GENOMIC DNA]</scope>
    <source>
        <strain evidence="3 4">HAMBI 2494</strain>
    </source>
</reference>